<accession>A0A1H3Q8G3</accession>
<feature type="transmembrane region" description="Helical" evidence="8">
    <location>
        <begin position="369"/>
        <end position="394"/>
    </location>
</feature>
<dbReference type="STRING" id="405436.SAMN05444365_105305"/>
<keyword evidence="11" id="KW-1185">Reference proteome</keyword>
<feature type="transmembrane region" description="Helical" evidence="8">
    <location>
        <begin position="242"/>
        <end position="259"/>
    </location>
</feature>
<feature type="domain" description="Major facilitator superfamily (MFS) profile" evidence="9">
    <location>
        <begin position="21"/>
        <end position="505"/>
    </location>
</feature>
<feature type="transmembrane region" description="Helical" evidence="8">
    <location>
        <begin position="112"/>
        <end position="133"/>
    </location>
</feature>
<dbReference type="PROSITE" id="PS50850">
    <property type="entry name" value="MFS"/>
    <property type="match status" value="1"/>
</dbReference>
<feature type="transmembrane region" description="Helical" evidence="8">
    <location>
        <begin position="482"/>
        <end position="500"/>
    </location>
</feature>
<comment type="similarity">
    <text evidence="2">Belongs to the major facilitator superfamily. TCR/Tet family.</text>
</comment>
<evidence type="ECO:0000256" key="2">
    <source>
        <dbReference type="ARBA" id="ARBA00007520"/>
    </source>
</evidence>
<keyword evidence="7 8" id="KW-0472">Membrane</keyword>
<feature type="transmembrane region" description="Helical" evidence="8">
    <location>
        <begin position="209"/>
        <end position="230"/>
    </location>
</feature>
<dbReference type="InterPro" id="IPR020846">
    <property type="entry name" value="MFS_dom"/>
</dbReference>
<evidence type="ECO:0000313" key="11">
    <source>
        <dbReference type="Proteomes" id="UP000242415"/>
    </source>
</evidence>
<proteinExistence type="inferred from homology"/>
<dbReference type="InterPro" id="IPR036259">
    <property type="entry name" value="MFS_trans_sf"/>
</dbReference>
<evidence type="ECO:0000256" key="7">
    <source>
        <dbReference type="ARBA" id="ARBA00023136"/>
    </source>
</evidence>
<evidence type="ECO:0000256" key="5">
    <source>
        <dbReference type="ARBA" id="ARBA00022692"/>
    </source>
</evidence>
<dbReference type="GO" id="GO:0005886">
    <property type="term" value="C:plasma membrane"/>
    <property type="evidence" value="ECO:0007669"/>
    <property type="project" value="UniProtKB-SubCell"/>
</dbReference>
<keyword evidence="5 8" id="KW-0812">Transmembrane</keyword>
<dbReference type="Gene3D" id="1.20.1720.10">
    <property type="entry name" value="Multidrug resistance protein D"/>
    <property type="match status" value="1"/>
</dbReference>
<comment type="subcellular location">
    <subcellularLocation>
        <location evidence="1">Cell membrane</location>
        <topology evidence="1">Multi-pass membrane protein</topology>
    </subcellularLocation>
</comment>
<keyword evidence="3" id="KW-0813">Transport</keyword>
<evidence type="ECO:0000313" key="10">
    <source>
        <dbReference type="EMBL" id="SDZ09824.1"/>
    </source>
</evidence>
<evidence type="ECO:0000259" key="9">
    <source>
        <dbReference type="PROSITE" id="PS50850"/>
    </source>
</evidence>
<feature type="transmembrane region" description="Helical" evidence="8">
    <location>
        <begin position="279"/>
        <end position="303"/>
    </location>
</feature>
<dbReference type="AlphaFoldDB" id="A0A1H3Q8G3"/>
<dbReference type="InterPro" id="IPR011701">
    <property type="entry name" value="MFS"/>
</dbReference>
<reference evidence="11" key="1">
    <citation type="submission" date="2016-10" db="EMBL/GenBank/DDBJ databases">
        <authorList>
            <person name="Varghese N."/>
            <person name="Submissions S."/>
        </authorList>
    </citation>
    <scope>NUCLEOTIDE SEQUENCE [LARGE SCALE GENOMIC DNA]</scope>
    <source>
        <strain evidence="11">DSM 45245</strain>
    </source>
</reference>
<dbReference type="Gene3D" id="1.20.1250.20">
    <property type="entry name" value="MFS general substrate transporter like domains"/>
    <property type="match status" value="1"/>
</dbReference>
<evidence type="ECO:0000256" key="4">
    <source>
        <dbReference type="ARBA" id="ARBA00022475"/>
    </source>
</evidence>
<keyword evidence="4" id="KW-1003">Cell membrane</keyword>
<dbReference type="Pfam" id="PF07690">
    <property type="entry name" value="MFS_1"/>
    <property type="match status" value="1"/>
</dbReference>
<dbReference type="PANTHER" id="PTHR23501:SF197">
    <property type="entry name" value="COMD"/>
    <property type="match status" value="1"/>
</dbReference>
<evidence type="ECO:0000256" key="6">
    <source>
        <dbReference type="ARBA" id="ARBA00022989"/>
    </source>
</evidence>
<dbReference type="EMBL" id="FNPH01000005">
    <property type="protein sequence ID" value="SDZ09824.1"/>
    <property type="molecule type" value="Genomic_DNA"/>
</dbReference>
<dbReference type="OrthoDB" id="9807274at2"/>
<dbReference type="CDD" id="cd17502">
    <property type="entry name" value="MFS_Azr1_MDR_like"/>
    <property type="match status" value="1"/>
</dbReference>
<feature type="transmembrane region" description="Helical" evidence="8">
    <location>
        <begin position="55"/>
        <end position="75"/>
    </location>
</feature>
<evidence type="ECO:0000256" key="1">
    <source>
        <dbReference type="ARBA" id="ARBA00004651"/>
    </source>
</evidence>
<dbReference type="GO" id="GO:0022857">
    <property type="term" value="F:transmembrane transporter activity"/>
    <property type="evidence" value="ECO:0007669"/>
    <property type="project" value="InterPro"/>
</dbReference>
<feature type="transmembrane region" description="Helical" evidence="8">
    <location>
        <begin position="22"/>
        <end position="43"/>
    </location>
</feature>
<evidence type="ECO:0000256" key="8">
    <source>
        <dbReference type="SAM" id="Phobius"/>
    </source>
</evidence>
<organism evidence="10 11">
    <name type="scientific">Micromonospora pattaloongensis</name>
    <dbReference type="NCBI Taxonomy" id="405436"/>
    <lineage>
        <taxon>Bacteria</taxon>
        <taxon>Bacillati</taxon>
        <taxon>Actinomycetota</taxon>
        <taxon>Actinomycetes</taxon>
        <taxon>Micromonosporales</taxon>
        <taxon>Micromonosporaceae</taxon>
        <taxon>Micromonospora</taxon>
    </lineage>
</organism>
<dbReference type="Proteomes" id="UP000242415">
    <property type="component" value="Unassembled WGS sequence"/>
</dbReference>
<dbReference type="PRINTS" id="PR01036">
    <property type="entry name" value="TCRTETB"/>
</dbReference>
<dbReference type="PANTHER" id="PTHR23501">
    <property type="entry name" value="MAJOR FACILITATOR SUPERFAMILY"/>
    <property type="match status" value="1"/>
</dbReference>
<protein>
    <submittedName>
        <fullName evidence="10">Drug resistance transporter, EmrB/QacA subfamily</fullName>
    </submittedName>
</protein>
<sequence length="519" mass="54385">MTVTTEAPSAPPRVRREVLESLIGLLLGMFVAILSSSVVSTSLPKIIADLHGSQASYTWVVTATLLAMTVSTPIWGKLADLFNRKLLVQLSLVLFVVGSALAGLAHSTGTLIGFRVIQGLAAGGLTALSTVVISDLISPRERGRYMGILGGVMSVGMVGGPLLGGVITDTSWLGWRWNFYVGVPFAILAIIVLQKTLHLPALPRRRVRIDYLGATLIAAGVSLLLIWVSLAGQEYAWASRQTAAMVAGGLVLLALAVAVELRTAEPIIPMRLFRNRTVVLAIIASVTVGVAMFGTSVFLSQYMQIARDKTPTQSGLLTLPMVLGSLVSSIVVGQIISRTGRWKRWMVLGGVLTIAGIALMGTIGSHTSFVLLSIYMAVLGLGVGMTMQNLVLVVQNSINVRDMGAATATVTFFRSMGGAMGVSALGALLGNRTAELITEGLARLGIRAPGGAGGRSIPDVSALPAPIRTVVEDAFGQGVAELFLAAVPLAVISLIAILLLKEVPLGTKTGIELAREELP</sequence>
<feature type="transmembrane region" description="Helical" evidence="8">
    <location>
        <begin position="179"/>
        <end position="197"/>
    </location>
</feature>
<name>A0A1H3Q8G3_9ACTN</name>
<evidence type="ECO:0000256" key="3">
    <source>
        <dbReference type="ARBA" id="ARBA00022448"/>
    </source>
</evidence>
<feature type="transmembrane region" description="Helical" evidence="8">
    <location>
        <begin position="145"/>
        <end position="167"/>
    </location>
</feature>
<gene>
    <name evidence="10" type="ORF">SAMN05444365_105305</name>
</gene>
<keyword evidence="6 8" id="KW-1133">Transmembrane helix</keyword>
<feature type="transmembrane region" description="Helical" evidence="8">
    <location>
        <begin position="315"/>
        <end position="333"/>
    </location>
</feature>
<dbReference type="FunFam" id="1.20.1720.10:FF:000004">
    <property type="entry name" value="EmrB/QacA family drug resistance transporter"/>
    <property type="match status" value="1"/>
</dbReference>
<dbReference type="SUPFAM" id="SSF103473">
    <property type="entry name" value="MFS general substrate transporter"/>
    <property type="match status" value="1"/>
</dbReference>
<feature type="transmembrane region" description="Helical" evidence="8">
    <location>
        <begin position="87"/>
        <end position="106"/>
    </location>
</feature>
<feature type="transmembrane region" description="Helical" evidence="8">
    <location>
        <begin position="345"/>
        <end position="363"/>
    </location>
</feature>